<protein>
    <submittedName>
        <fullName evidence="2">Uncharacterized protein</fullName>
    </submittedName>
</protein>
<name>A0A0C2FL51_9BILA</name>
<gene>
    <name evidence="2" type="ORF">ANCDUO_24369</name>
</gene>
<feature type="region of interest" description="Disordered" evidence="1">
    <location>
        <begin position="23"/>
        <end position="45"/>
    </location>
</feature>
<organism evidence="2 3">
    <name type="scientific">Ancylostoma duodenale</name>
    <dbReference type="NCBI Taxonomy" id="51022"/>
    <lineage>
        <taxon>Eukaryota</taxon>
        <taxon>Metazoa</taxon>
        <taxon>Ecdysozoa</taxon>
        <taxon>Nematoda</taxon>
        <taxon>Chromadorea</taxon>
        <taxon>Rhabditida</taxon>
        <taxon>Rhabditina</taxon>
        <taxon>Rhabditomorpha</taxon>
        <taxon>Strongyloidea</taxon>
        <taxon>Ancylostomatidae</taxon>
        <taxon>Ancylostomatinae</taxon>
        <taxon>Ancylostoma</taxon>
    </lineage>
</organism>
<dbReference type="AlphaFoldDB" id="A0A0C2FL51"/>
<feature type="compositionally biased region" description="Basic residues" evidence="1">
    <location>
        <begin position="36"/>
        <end position="45"/>
    </location>
</feature>
<dbReference type="EMBL" id="KN771947">
    <property type="protein sequence ID" value="KIH45591.1"/>
    <property type="molecule type" value="Genomic_DNA"/>
</dbReference>
<evidence type="ECO:0000313" key="3">
    <source>
        <dbReference type="Proteomes" id="UP000054047"/>
    </source>
</evidence>
<evidence type="ECO:0000256" key="1">
    <source>
        <dbReference type="SAM" id="MobiDB-lite"/>
    </source>
</evidence>
<proteinExistence type="predicted"/>
<keyword evidence="3" id="KW-1185">Reference proteome</keyword>
<dbReference type="Proteomes" id="UP000054047">
    <property type="component" value="Unassembled WGS sequence"/>
</dbReference>
<accession>A0A0C2FL51</accession>
<evidence type="ECO:0000313" key="2">
    <source>
        <dbReference type="EMBL" id="KIH45591.1"/>
    </source>
</evidence>
<reference evidence="2 3" key="1">
    <citation type="submission" date="2013-12" db="EMBL/GenBank/DDBJ databases">
        <title>Draft genome of the parsitic nematode Ancylostoma duodenale.</title>
        <authorList>
            <person name="Mitreva M."/>
        </authorList>
    </citation>
    <scope>NUCLEOTIDE SEQUENCE [LARGE SCALE GENOMIC DNA]</scope>
    <source>
        <strain evidence="2 3">Zhejiang</strain>
    </source>
</reference>
<sequence>MGAKHVAIPEEFRVSTLPNSYLAPLTLCSTGGRENPRRHRRRRHP</sequence>